<dbReference type="InterPro" id="IPR014026">
    <property type="entry name" value="UDP-Glc/GDP-Man_DH_dimer"/>
</dbReference>
<dbReference type="InterPro" id="IPR008927">
    <property type="entry name" value="6-PGluconate_DH-like_C_sf"/>
</dbReference>
<dbReference type="InterPro" id="IPR014027">
    <property type="entry name" value="UDP-Glc/GDP-Man_DH_C"/>
</dbReference>
<dbReference type="Gene3D" id="3.40.50.720">
    <property type="entry name" value="NAD(P)-binding Rossmann-like Domain"/>
    <property type="match status" value="2"/>
</dbReference>
<feature type="binding site" evidence="10">
    <location>
        <position position="272"/>
    </location>
    <ligand>
        <name>NAD(+)</name>
        <dbReference type="ChEBI" id="CHEBI:57540"/>
    </ligand>
</feature>
<feature type="binding site" evidence="9">
    <location>
        <begin position="258"/>
        <end position="262"/>
    </location>
    <ligand>
        <name>substrate</name>
    </ligand>
</feature>
<feature type="binding site" evidence="10">
    <location>
        <position position="31"/>
    </location>
    <ligand>
        <name>NAD(+)</name>
        <dbReference type="ChEBI" id="CHEBI:57540"/>
    </ligand>
</feature>
<evidence type="ECO:0000256" key="3">
    <source>
        <dbReference type="ARBA" id="ARBA00012954"/>
    </source>
</evidence>
<dbReference type="GO" id="GO:0006065">
    <property type="term" value="P:UDP-glucuronate biosynthetic process"/>
    <property type="evidence" value="ECO:0007669"/>
    <property type="project" value="UniProtKB-UniPathway"/>
</dbReference>
<organism evidence="12">
    <name type="scientific">Schlesneria paludicola</name>
    <dbReference type="NCBI Taxonomy" id="360056"/>
    <lineage>
        <taxon>Bacteria</taxon>
        <taxon>Pseudomonadati</taxon>
        <taxon>Planctomycetota</taxon>
        <taxon>Planctomycetia</taxon>
        <taxon>Planctomycetales</taxon>
        <taxon>Planctomycetaceae</taxon>
        <taxon>Schlesneria</taxon>
    </lineage>
</organism>
<comment type="similarity">
    <text evidence="2 7">Belongs to the UDP-glucose/GDP-mannose dehydrogenase family.</text>
</comment>
<dbReference type="PIRSF" id="PIRSF000124">
    <property type="entry name" value="UDPglc_GDPman_dh"/>
    <property type="match status" value="1"/>
</dbReference>
<evidence type="ECO:0000313" key="12">
    <source>
        <dbReference type="EMBL" id="HGT38173.1"/>
    </source>
</evidence>
<proteinExistence type="inferred from homology"/>
<evidence type="ECO:0000256" key="6">
    <source>
        <dbReference type="ARBA" id="ARBA00047473"/>
    </source>
</evidence>
<dbReference type="Gene3D" id="1.20.5.170">
    <property type="match status" value="1"/>
</dbReference>
<evidence type="ECO:0000256" key="2">
    <source>
        <dbReference type="ARBA" id="ARBA00006601"/>
    </source>
</evidence>
<dbReference type="GO" id="GO:0003979">
    <property type="term" value="F:UDP-glucose 6-dehydrogenase activity"/>
    <property type="evidence" value="ECO:0007669"/>
    <property type="project" value="UniProtKB-EC"/>
</dbReference>
<dbReference type="GO" id="GO:0051287">
    <property type="term" value="F:NAD binding"/>
    <property type="evidence" value="ECO:0007669"/>
    <property type="project" value="InterPro"/>
</dbReference>
<dbReference type="PIRSF" id="PIRSF500134">
    <property type="entry name" value="UDPglc_DH_bac"/>
    <property type="match status" value="1"/>
</dbReference>
<dbReference type="Pfam" id="PF00984">
    <property type="entry name" value="UDPG_MGDP_dh"/>
    <property type="match status" value="1"/>
</dbReference>
<comment type="catalytic activity">
    <reaction evidence="6 7">
        <text>UDP-alpha-D-glucose + 2 NAD(+) + H2O = UDP-alpha-D-glucuronate + 2 NADH + 3 H(+)</text>
        <dbReference type="Rhea" id="RHEA:23596"/>
        <dbReference type="ChEBI" id="CHEBI:15377"/>
        <dbReference type="ChEBI" id="CHEBI:15378"/>
        <dbReference type="ChEBI" id="CHEBI:57540"/>
        <dbReference type="ChEBI" id="CHEBI:57945"/>
        <dbReference type="ChEBI" id="CHEBI:58052"/>
        <dbReference type="ChEBI" id="CHEBI:58885"/>
        <dbReference type="EC" id="1.1.1.22"/>
    </reaction>
</comment>
<dbReference type="InterPro" id="IPR028357">
    <property type="entry name" value="UDPglc_DH_bac"/>
</dbReference>
<feature type="binding site" evidence="10">
    <location>
        <position position="36"/>
    </location>
    <ligand>
        <name>NAD(+)</name>
        <dbReference type="ChEBI" id="CHEBI:57540"/>
    </ligand>
</feature>
<evidence type="ECO:0000256" key="4">
    <source>
        <dbReference type="ARBA" id="ARBA00023002"/>
    </source>
</evidence>
<feature type="binding site" evidence="9">
    <location>
        <position position="211"/>
    </location>
    <ligand>
        <name>substrate</name>
    </ligand>
</feature>
<feature type="domain" description="UDP-glucose/GDP-mannose dehydrogenase C-terminal" evidence="11">
    <location>
        <begin position="318"/>
        <end position="424"/>
    </location>
</feature>
<dbReference type="SMART" id="SM00984">
    <property type="entry name" value="UDPG_MGDP_dh_C"/>
    <property type="match status" value="1"/>
</dbReference>
<feature type="binding site" evidence="10">
    <location>
        <position position="87"/>
    </location>
    <ligand>
        <name>NAD(+)</name>
        <dbReference type="ChEBI" id="CHEBI:57540"/>
    </ligand>
</feature>
<protein>
    <recommendedName>
        <fullName evidence="3 7">UDP-glucose 6-dehydrogenase</fullName>
        <ecNumber evidence="3 7">1.1.1.22</ecNumber>
    </recommendedName>
</protein>
<dbReference type="AlphaFoldDB" id="A0A7C4LJB1"/>
<feature type="binding site" evidence="9">
    <location>
        <position position="266"/>
    </location>
    <ligand>
        <name>substrate</name>
    </ligand>
</feature>
<evidence type="ECO:0000256" key="10">
    <source>
        <dbReference type="PIRSR" id="PIRSR500134-3"/>
    </source>
</evidence>
<feature type="binding site" evidence="10">
    <location>
        <position position="125"/>
    </location>
    <ligand>
        <name>NAD(+)</name>
        <dbReference type="ChEBI" id="CHEBI:57540"/>
    </ligand>
</feature>
<feature type="active site" description="Nucleophile" evidence="8">
    <location>
        <position position="269"/>
    </location>
</feature>
<dbReference type="SUPFAM" id="SSF52413">
    <property type="entry name" value="UDP-glucose/GDP-mannose dehydrogenase C-terminal domain"/>
    <property type="match status" value="1"/>
</dbReference>
<evidence type="ECO:0000256" key="8">
    <source>
        <dbReference type="PIRSR" id="PIRSR500134-1"/>
    </source>
</evidence>
<dbReference type="PROSITE" id="PS51257">
    <property type="entry name" value="PROKAR_LIPOPROTEIN"/>
    <property type="match status" value="1"/>
</dbReference>
<dbReference type="GO" id="GO:0000271">
    <property type="term" value="P:polysaccharide biosynthetic process"/>
    <property type="evidence" value="ECO:0007669"/>
    <property type="project" value="InterPro"/>
</dbReference>
<dbReference type="Pfam" id="PF03720">
    <property type="entry name" value="UDPG_MGDP_dh_C"/>
    <property type="match status" value="1"/>
</dbReference>
<keyword evidence="4 7" id="KW-0560">Oxidoreductase</keyword>
<evidence type="ECO:0000259" key="11">
    <source>
        <dbReference type="SMART" id="SM00984"/>
    </source>
</evidence>
<dbReference type="Pfam" id="PF03721">
    <property type="entry name" value="UDPG_MGDP_dh_N"/>
    <property type="match status" value="1"/>
</dbReference>
<dbReference type="SUPFAM" id="SSF48179">
    <property type="entry name" value="6-phosphogluconate dehydrogenase C-terminal domain-like"/>
    <property type="match status" value="1"/>
</dbReference>
<feature type="binding site" evidence="10">
    <location>
        <position position="332"/>
    </location>
    <ligand>
        <name>NAD(+)</name>
        <dbReference type="ChEBI" id="CHEBI:57540"/>
    </ligand>
</feature>
<evidence type="ECO:0000256" key="7">
    <source>
        <dbReference type="PIRNR" id="PIRNR000124"/>
    </source>
</evidence>
<dbReference type="EC" id="1.1.1.22" evidence="3 7"/>
<dbReference type="SUPFAM" id="SSF51735">
    <property type="entry name" value="NAD(P)-binding Rossmann-fold domains"/>
    <property type="match status" value="1"/>
</dbReference>
<comment type="caution">
    <text evidence="12">The sequence shown here is derived from an EMBL/GenBank/DDBJ whole genome shotgun (WGS) entry which is preliminary data.</text>
</comment>
<evidence type="ECO:0000256" key="1">
    <source>
        <dbReference type="ARBA" id="ARBA00004701"/>
    </source>
</evidence>
<evidence type="ECO:0000256" key="9">
    <source>
        <dbReference type="PIRSR" id="PIRSR500134-2"/>
    </source>
</evidence>
<feature type="binding site" evidence="9">
    <location>
        <position position="325"/>
    </location>
    <ligand>
        <name>substrate</name>
    </ligand>
</feature>
<dbReference type="EMBL" id="DSVQ01000006">
    <property type="protein sequence ID" value="HGT38173.1"/>
    <property type="molecule type" value="Genomic_DNA"/>
</dbReference>
<accession>A0A7C4LJB1</accession>
<dbReference type="InterPro" id="IPR036220">
    <property type="entry name" value="UDP-Glc/GDP-Man_DH_C_sf"/>
</dbReference>
<dbReference type="InterPro" id="IPR036291">
    <property type="entry name" value="NAD(P)-bd_dom_sf"/>
</dbReference>
<comment type="pathway">
    <text evidence="1">Nucleotide-sugar biosynthesis; UDP-alpha-D-glucuronate biosynthesis; UDP-alpha-D-glucuronate from UDP-alpha-D-glucose: step 1/1.</text>
</comment>
<sequence length="433" mass="46347">MARVAVFGMGYVGCVTAGCLARDGHEVIGVDINADKVAMLQAGRAPVAEPGLDALLQQGVARGALRATGDLAAAVASTDMALVSVGTPSAADGSVDSRAVEGVVRQIGECLRTRQQKYVVVIRSTLLPGVLEEQLAPLLNDACGGGLGVRVHLCNNPEFLRETTAIRDYDHAPFVLIGCSEAHVAERVNELYQQVQAETIITDTRTAALVKYACNAFHALKVAFANEIGTLARSFGADGRRVMHIVCKDKQLNISPAYLRPGFAFGGSCLPKDVRALTRAAQQRAIATDVLSAILPSNEAHLKRAIALIQAGGVRRVGLVGLSFKADTDDLRESPLVHLAETLLGRGYPLKIYDPGVRLVNLVGRNLHFVDQHLPHLSALLVNDPRELYHFAELLVLGNDVADQLNWREAYAGPVIDVRCDLVVAPPQRSDSL</sequence>
<feature type="binding site" evidence="10">
    <location>
        <position position="162"/>
    </location>
    <ligand>
        <name>NAD(+)</name>
        <dbReference type="ChEBI" id="CHEBI:57540"/>
    </ligand>
</feature>
<reference evidence="12" key="1">
    <citation type="journal article" date="2020" name="mSystems">
        <title>Genome- and Community-Level Interaction Insights into Carbon Utilization and Element Cycling Functions of Hydrothermarchaeota in Hydrothermal Sediment.</title>
        <authorList>
            <person name="Zhou Z."/>
            <person name="Liu Y."/>
            <person name="Xu W."/>
            <person name="Pan J."/>
            <person name="Luo Z.H."/>
            <person name="Li M."/>
        </authorList>
    </citation>
    <scope>NUCLEOTIDE SEQUENCE [LARGE SCALE GENOMIC DNA]</scope>
    <source>
        <strain evidence="12">SpSt-508</strain>
    </source>
</reference>
<dbReference type="InterPro" id="IPR017476">
    <property type="entry name" value="UDP-Glc/GDP-Man"/>
</dbReference>
<keyword evidence="5 7" id="KW-0520">NAD</keyword>
<dbReference type="InterPro" id="IPR001732">
    <property type="entry name" value="UDP-Glc/GDP-Man_DH_N"/>
</dbReference>
<feature type="binding site" evidence="9">
    <location>
        <begin position="159"/>
        <end position="162"/>
    </location>
    <ligand>
        <name>substrate</name>
    </ligand>
</feature>
<name>A0A7C4LJB1_9PLAN</name>
<dbReference type="NCBIfam" id="TIGR03026">
    <property type="entry name" value="NDP-sugDHase"/>
    <property type="match status" value="1"/>
</dbReference>
<evidence type="ECO:0000256" key="5">
    <source>
        <dbReference type="ARBA" id="ARBA00023027"/>
    </source>
</evidence>
<dbReference type="PANTHER" id="PTHR43750:SF1">
    <property type="entry name" value="GDP-MANNOSE 6-DEHYDROGENASE"/>
    <property type="match status" value="1"/>
</dbReference>
<dbReference type="PANTHER" id="PTHR43750">
    <property type="entry name" value="UDP-GLUCOSE 6-DEHYDROGENASE TUAD"/>
    <property type="match status" value="1"/>
</dbReference>
<gene>
    <name evidence="12" type="ORF">ENS64_02730</name>
</gene>
<dbReference type="UniPathway" id="UPA00038">
    <property type="reaction ID" value="UER00491"/>
</dbReference>